<dbReference type="SUPFAM" id="SSF88946">
    <property type="entry name" value="Sigma2 domain of RNA polymerase sigma factors"/>
    <property type="match status" value="1"/>
</dbReference>
<evidence type="ECO:0000256" key="1">
    <source>
        <dbReference type="ARBA" id="ARBA00010641"/>
    </source>
</evidence>
<dbReference type="InterPro" id="IPR039425">
    <property type="entry name" value="RNA_pol_sigma-70-like"/>
</dbReference>
<comment type="caution">
    <text evidence="8">The sequence shown here is derived from an EMBL/GenBank/DDBJ whole genome shotgun (WGS) entry which is preliminary data.</text>
</comment>
<evidence type="ECO:0000256" key="5">
    <source>
        <dbReference type="SAM" id="Coils"/>
    </source>
</evidence>
<dbReference type="InterPro" id="IPR013249">
    <property type="entry name" value="RNA_pol_sigma70_r4_t2"/>
</dbReference>
<feature type="domain" description="RNA polymerase sigma-70 region 2" evidence="6">
    <location>
        <begin position="23"/>
        <end position="87"/>
    </location>
</feature>
<dbReference type="PANTHER" id="PTHR43133:SF46">
    <property type="entry name" value="RNA POLYMERASE SIGMA-70 FACTOR ECF SUBFAMILY"/>
    <property type="match status" value="1"/>
</dbReference>
<keyword evidence="4" id="KW-0804">Transcription</keyword>
<dbReference type="Pfam" id="PF08281">
    <property type="entry name" value="Sigma70_r4_2"/>
    <property type="match status" value="1"/>
</dbReference>
<feature type="coiled-coil region" evidence="5">
    <location>
        <begin position="160"/>
        <end position="187"/>
    </location>
</feature>
<evidence type="ECO:0000256" key="4">
    <source>
        <dbReference type="ARBA" id="ARBA00023163"/>
    </source>
</evidence>
<keyword evidence="2" id="KW-0805">Transcription regulation</keyword>
<reference evidence="8 9" key="1">
    <citation type="submission" date="2024-06" db="EMBL/GenBank/DDBJ databases">
        <title>Chitinophaga defluvii sp. nov., isolated from municipal sewage.</title>
        <authorList>
            <person name="Zhang L."/>
        </authorList>
    </citation>
    <scope>NUCLEOTIDE SEQUENCE [LARGE SCALE GENOMIC DNA]</scope>
    <source>
        <strain evidence="8 9">H8</strain>
    </source>
</reference>
<evidence type="ECO:0000256" key="3">
    <source>
        <dbReference type="ARBA" id="ARBA00023082"/>
    </source>
</evidence>
<keyword evidence="3" id="KW-0731">Sigma factor</keyword>
<accession>A0ABV2T6C1</accession>
<dbReference type="InterPro" id="IPR007627">
    <property type="entry name" value="RNA_pol_sigma70_r2"/>
</dbReference>
<evidence type="ECO:0000259" key="6">
    <source>
        <dbReference type="Pfam" id="PF04542"/>
    </source>
</evidence>
<dbReference type="NCBIfam" id="TIGR02937">
    <property type="entry name" value="sigma70-ECF"/>
    <property type="match status" value="1"/>
</dbReference>
<feature type="domain" description="RNA polymerase sigma factor 70 region 4 type 2" evidence="7">
    <location>
        <begin position="123"/>
        <end position="174"/>
    </location>
</feature>
<dbReference type="EMBL" id="JBEXAC010000001">
    <property type="protein sequence ID" value="MET6997699.1"/>
    <property type="molecule type" value="Genomic_DNA"/>
</dbReference>
<dbReference type="InterPro" id="IPR013325">
    <property type="entry name" value="RNA_pol_sigma_r2"/>
</dbReference>
<dbReference type="RefSeq" id="WP_354660334.1">
    <property type="nucleotide sequence ID" value="NZ_JBEXAC010000001.1"/>
</dbReference>
<sequence length="200" mass="23355">MEITTTHTHANKGDWDKESFHALFNEYYPVVCRYTYSIVNDIEQAKDISAELFCNLWQQRGHTSIHTNLKNYLLVSARRMANKYLHQLAKERNGNQEAQYFIDLTTSNTANQYQQLVSRESRVKLDKILLKISPLRKEIIDLKLLGLNNKEIAIVMNLSYKKIEYQLKEAIRELQEEIKAVPELQAELVFLIVNLVLVLS</sequence>
<proteinExistence type="inferred from homology"/>
<evidence type="ECO:0000313" key="9">
    <source>
        <dbReference type="Proteomes" id="UP001549749"/>
    </source>
</evidence>
<dbReference type="SUPFAM" id="SSF88659">
    <property type="entry name" value="Sigma3 and sigma4 domains of RNA polymerase sigma factors"/>
    <property type="match status" value="1"/>
</dbReference>
<dbReference type="Proteomes" id="UP001549749">
    <property type="component" value="Unassembled WGS sequence"/>
</dbReference>
<keyword evidence="9" id="KW-1185">Reference proteome</keyword>
<evidence type="ECO:0000256" key="2">
    <source>
        <dbReference type="ARBA" id="ARBA00023015"/>
    </source>
</evidence>
<protein>
    <submittedName>
        <fullName evidence="8">Sigma-70 family RNA polymerase sigma factor</fullName>
    </submittedName>
</protein>
<dbReference type="Gene3D" id="1.10.10.10">
    <property type="entry name" value="Winged helix-like DNA-binding domain superfamily/Winged helix DNA-binding domain"/>
    <property type="match status" value="1"/>
</dbReference>
<gene>
    <name evidence="8" type="ORF">ABR189_09985</name>
</gene>
<organism evidence="8 9">
    <name type="scientific">Chitinophaga defluvii</name>
    <dbReference type="NCBI Taxonomy" id="3163343"/>
    <lineage>
        <taxon>Bacteria</taxon>
        <taxon>Pseudomonadati</taxon>
        <taxon>Bacteroidota</taxon>
        <taxon>Chitinophagia</taxon>
        <taxon>Chitinophagales</taxon>
        <taxon>Chitinophagaceae</taxon>
        <taxon>Chitinophaga</taxon>
    </lineage>
</organism>
<dbReference type="Pfam" id="PF04542">
    <property type="entry name" value="Sigma70_r2"/>
    <property type="match status" value="1"/>
</dbReference>
<dbReference type="InterPro" id="IPR036388">
    <property type="entry name" value="WH-like_DNA-bd_sf"/>
</dbReference>
<evidence type="ECO:0000259" key="7">
    <source>
        <dbReference type="Pfam" id="PF08281"/>
    </source>
</evidence>
<evidence type="ECO:0000313" key="8">
    <source>
        <dbReference type="EMBL" id="MET6997699.1"/>
    </source>
</evidence>
<keyword evidence="5" id="KW-0175">Coiled coil</keyword>
<dbReference type="Gene3D" id="1.10.1740.10">
    <property type="match status" value="1"/>
</dbReference>
<dbReference type="InterPro" id="IPR014284">
    <property type="entry name" value="RNA_pol_sigma-70_dom"/>
</dbReference>
<name>A0ABV2T6C1_9BACT</name>
<dbReference type="PANTHER" id="PTHR43133">
    <property type="entry name" value="RNA POLYMERASE ECF-TYPE SIGMA FACTO"/>
    <property type="match status" value="1"/>
</dbReference>
<comment type="similarity">
    <text evidence="1">Belongs to the sigma-70 factor family. ECF subfamily.</text>
</comment>
<dbReference type="InterPro" id="IPR013324">
    <property type="entry name" value="RNA_pol_sigma_r3/r4-like"/>
</dbReference>